<dbReference type="Gene3D" id="3.20.20.370">
    <property type="entry name" value="Glycoside hydrolase/deacetylase"/>
    <property type="match status" value="1"/>
</dbReference>
<dbReference type="InterPro" id="IPR002509">
    <property type="entry name" value="NODB_dom"/>
</dbReference>
<dbReference type="Pfam" id="PF19077">
    <property type="entry name" value="Big_13"/>
    <property type="match status" value="2"/>
</dbReference>
<feature type="chain" id="PRO_5009584559" description="NodB homology domain-containing protein" evidence="2">
    <location>
        <begin position="28"/>
        <end position="1489"/>
    </location>
</feature>
<feature type="region of interest" description="Disordered" evidence="1">
    <location>
        <begin position="44"/>
        <end position="67"/>
    </location>
</feature>
<dbReference type="Proteomes" id="UP000178175">
    <property type="component" value="Unassembled WGS sequence"/>
</dbReference>
<dbReference type="NCBIfam" id="NF033510">
    <property type="entry name" value="Ca_tandemer"/>
    <property type="match status" value="2"/>
</dbReference>
<evidence type="ECO:0000313" key="5">
    <source>
        <dbReference type="Proteomes" id="UP000178175"/>
    </source>
</evidence>
<feature type="domain" description="NodB homology" evidence="3">
    <location>
        <begin position="280"/>
        <end position="520"/>
    </location>
</feature>
<evidence type="ECO:0000259" key="3">
    <source>
        <dbReference type="PROSITE" id="PS51677"/>
    </source>
</evidence>
<dbReference type="PANTHER" id="PTHR34677">
    <property type="match status" value="1"/>
</dbReference>
<dbReference type="InterPro" id="IPR032179">
    <property type="entry name" value="Cry22Aa_Ig-like"/>
</dbReference>
<dbReference type="InterPro" id="IPR044016">
    <property type="entry name" value="Big_13"/>
</dbReference>
<dbReference type="GO" id="GO:0005975">
    <property type="term" value="P:carbohydrate metabolic process"/>
    <property type="evidence" value="ECO:0007669"/>
    <property type="project" value="InterPro"/>
</dbReference>
<dbReference type="Pfam" id="PF01522">
    <property type="entry name" value="Polysacc_deac_1"/>
    <property type="match status" value="1"/>
</dbReference>
<organism evidence="4 5">
    <name type="scientific">Candidatus Zambryskibacteria bacterium RIFCSPHIGHO2_02_FULL_43_14</name>
    <dbReference type="NCBI Taxonomy" id="1802748"/>
    <lineage>
        <taxon>Bacteria</taxon>
        <taxon>Candidatus Zambryskiibacteriota</taxon>
    </lineage>
</organism>
<dbReference type="InterPro" id="IPR013783">
    <property type="entry name" value="Ig-like_fold"/>
</dbReference>
<feature type="signal peptide" evidence="2">
    <location>
        <begin position="1"/>
        <end position="27"/>
    </location>
</feature>
<dbReference type="GO" id="GO:0046872">
    <property type="term" value="F:metal ion binding"/>
    <property type="evidence" value="ECO:0007669"/>
    <property type="project" value="InterPro"/>
</dbReference>
<proteinExistence type="predicted"/>
<dbReference type="EMBL" id="MHVR01000003">
    <property type="protein sequence ID" value="OHA96964.1"/>
    <property type="molecule type" value="Genomic_DNA"/>
</dbReference>
<evidence type="ECO:0000313" key="4">
    <source>
        <dbReference type="EMBL" id="OHA96964.1"/>
    </source>
</evidence>
<dbReference type="PROSITE" id="PS51677">
    <property type="entry name" value="NODB"/>
    <property type="match status" value="1"/>
</dbReference>
<evidence type="ECO:0000256" key="1">
    <source>
        <dbReference type="SAM" id="MobiDB-lite"/>
    </source>
</evidence>
<dbReference type="Gene3D" id="2.60.40.10">
    <property type="entry name" value="Immunoglobulins"/>
    <property type="match status" value="5"/>
</dbReference>
<dbReference type="InterPro" id="IPR011330">
    <property type="entry name" value="Glyco_hydro/deAcase_b/a-brl"/>
</dbReference>
<dbReference type="SUPFAM" id="SSF49363">
    <property type="entry name" value="Purple acid phosphatase, N-terminal domain"/>
    <property type="match status" value="1"/>
</dbReference>
<sequence>MKRFTSRGAIIIFVLGLVFSNASSISADTTSTLLPNGQGNYTSWNGDENDLDESGTPSCGSNDYIDSNNSNNRESVNLDLSSIPNGNTITSVEVFTWDVAQFFFNVGGTYQTFVRVGTTDTNSGVNLNTTSSNGCTQRSQVINIVDFVKSGTTDLEVGVMKVGNTTVRVGAIRAIVTHTPPDTIAPVLAQVTAVPTITNDVTPNYTFSSTEAGIIAYNGLCGTGSLSSAVVGNNTTTYGSLTNGATYGNCTITVTDAAGNGSIPLPVSEFSINTDVFNKGMVSLSFDDGTQSIYDNARPILNAASGGIGYDSTQYIISGAMGCADINSPDCSFMTTAEVNILESEGHEIAAHTRTDPCEVEPCTGLTGRTPIELLFEVDGLRLDLLQDIGLPVNTFAYPFGVFDDALILKLKSAGIIGARTVDFIGPSAEHLFNTKSTNRYKLNAVQVNINTPITPLDPPEDPDFGNVEEWIDEAIAANKWLILVFHEIKDVCGDEISCTTPAKLQTITDYLDSKGDSVDVITVKEGLSQMNDNPVSNTGVPSIVIAEEVAGVVGAEATSPLGAPVTFTPAVTDDDTGLPSTLNAFCTIPTLVLNTNWGVSFPTVVMSGDTFAMGTTTVTCTSADAGGRLGTKTFDVVVANSAVPSVTITTTSTNPTNISPIPVAATFSESVTGLTQEDIAVTNGSAENFLGSGTTYTFDITPVTDGEVTVNIPTGSAQDSGGADNLATTSISVIYDATAPELSITDGPVEASTITTTETSFSFVATGADIVECKLDGEGYAPCDSPKVLTTLVEGLHTFMVRASDIALNSTEVSRTFTVDTLPPVLVEVTPVPSPASITPSYTFSSTEAGVITYGGSCSSATLDAVVGDNTVTFNALVGGTYSDCTITVTDASAHISESLAINEFTVDDSAPVITINSQPNLFINTTDAEINFTVTDALTVVCTFDTVNNACESDVPVSLSGLSEAAHEFVIVATDEVGNSATSTANFTVDLTAPVLAVNSLATNDTTPTVTGTTDDSADVTITVNAVEYLTTPILGAWSVTIPAENELIDGVYPVSAVSTDAAGNLSNLAEGTLTINTQAPDLTLDPIASNVTAITGTTEPTGVTVTVTVTDSELNGFTYDASVDGAGIWSATITDVLAEGVYTVTVTATDELGNVATLPSTLTIDTTSPVLTLVGTDPVDVNLNGIYTEEGATGTDNIDSTVTVVIGGDTVDTGVLGAEYTITYSAVDTSGNSSGITRTVRIKDLEAPVLTLTGASPMNLAIGQEYVESGAIGVDNVDASVEVTIGGDTVNTAIVGTYSVTYDATDTAGNVATQIIRTVVVSDLVVSTEETNTPATDSITITWTTSHPSTSRVVYDTVSHNPITDPAPNYGYANSTVEDATLVTEHSVVVSGLSAGTTYFLRPISHGSPEVVGNEVSVITQNVPIAEVTRHRTQGQFSRPINLTGQVLGAFTTSGNQDQIEAIKAQLIILMQELIKLLQIEINAKS</sequence>
<dbReference type="Pfam" id="PF16403">
    <property type="entry name" value="Bact_surface_Ig-like"/>
    <property type="match status" value="2"/>
</dbReference>
<keyword evidence="2" id="KW-0732">Signal</keyword>
<gene>
    <name evidence="4" type="ORF">A3C70_01750</name>
</gene>
<dbReference type="Pfam" id="PF19078">
    <property type="entry name" value="Big_12"/>
    <property type="match status" value="1"/>
</dbReference>
<accession>A0A1G2TI18</accession>
<dbReference type="GO" id="GO:0003993">
    <property type="term" value="F:acid phosphatase activity"/>
    <property type="evidence" value="ECO:0007669"/>
    <property type="project" value="InterPro"/>
</dbReference>
<dbReference type="GO" id="GO:0016810">
    <property type="term" value="F:hydrolase activity, acting on carbon-nitrogen (but not peptide) bonds"/>
    <property type="evidence" value="ECO:0007669"/>
    <property type="project" value="InterPro"/>
</dbReference>
<protein>
    <recommendedName>
        <fullName evidence="3">NodB homology domain-containing protein</fullName>
    </recommendedName>
</protein>
<comment type="caution">
    <text evidence="4">The sequence shown here is derived from an EMBL/GenBank/DDBJ whole genome shotgun (WGS) entry which is preliminary data.</text>
</comment>
<dbReference type="InterPro" id="IPR044048">
    <property type="entry name" value="Big_12"/>
</dbReference>
<name>A0A1G2TI18_9BACT</name>
<dbReference type="InterPro" id="IPR008963">
    <property type="entry name" value="Purple_acid_Pase-like_N"/>
</dbReference>
<reference evidence="4 5" key="1">
    <citation type="journal article" date="2016" name="Nat. Commun.">
        <title>Thousands of microbial genomes shed light on interconnected biogeochemical processes in an aquifer system.</title>
        <authorList>
            <person name="Anantharaman K."/>
            <person name="Brown C.T."/>
            <person name="Hug L.A."/>
            <person name="Sharon I."/>
            <person name="Castelle C.J."/>
            <person name="Probst A.J."/>
            <person name="Thomas B.C."/>
            <person name="Singh A."/>
            <person name="Wilkins M.J."/>
            <person name="Karaoz U."/>
            <person name="Brodie E.L."/>
            <person name="Williams K.H."/>
            <person name="Hubbard S.S."/>
            <person name="Banfield J.F."/>
        </authorList>
    </citation>
    <scope>NUCLEOTIDE SEQUENCE [LARGE SCALE GENOMIC DNA]</scope>
</reference>
<dbReference type="SUPFAM" id="SSF88713">
    <property type="entry name" value="Glycoside hydrolase/deacetylase"/>
    <property type="match status" value="1"/>
</dbReference>
<evidence type="ECO:0000256" key="2">
    <source>
        <dbReference type="SAM" id="SignalP"/>
    </source>
</evidence>
<dbReference type="PANTHER" id="PTHR34677:SF3">
    <property type="entry name" value="BACTERIAL IG-LIKE DOMAIN-CONTAINING PROTEIN"/>
    <property type="match status" value="1"/>
</dbReference>